<protein>
    <submittedName>
        <fullName evidence="1">Uncharacterized protein</fullName>
    </submittedName>
</protein>
<name>U5QKR0_GLOK1</name>
<evidence type="ECO:0000313" key="2">
    <source>
        <dbReference type="Proteomes" id="UP000017396"/>
    </source>
</evidence>
<organism evidence="1 2">
    <name type="scientific">Gloeobacter kilaueensis (strain ATCC BAA-2537 / CCAP 1431/1 / ULC 316 / JS1)</name>
    <dbReference type="NCBI Taxonomy" id="1183438"/>
    <lineage>
        <taxon>Bacteria</taxon>
        <taxon>Bacillati</taxon>
        <taxon>Cyanobacteriota</taxon>
        <taxon>Cyanophyceae</taxon>
        <taxon>Gloeobacterales</taxon>
        <taxon>Gloeobacteraceae</taxon>
        <taxon>Gloeobacter</taxon>
    </lineage>
</organism>
<gene>
    <name evidence="1" type="ORF">GKIL_3260</name>
</gene>
<reference evidence="1 2" key="1">
    <citation type="journal article" date="2013" name="PLoS ONE">
        <title>Cultivation and Complete Genome Sequencing of Gloeobacter kilaueensis sp. nov., from a Lava Cave in Kilauea Caldera, Hawai'i.</title>
        <authorList>
            <person name="Saw J.H."/>
            <person name="Schatz M."/>
            <person name="Brown M.V."/>
            <person name="Kunkel D.D."/>
            <person name="Foster J.S."/>
            <person name="Shick H."/>
            <person name="Christensen S."/>
            <person name="Hou S."/>
            <person name="Wan X."/>
            <person name="Donachie S.P."/>
        </authorList>
    </citation>
    <scope>NUCLEOTIDE SEQUENCE [LARGE SCALE GENOMIC DNA]</scope>
    <source>
        <strain evidence="2">JS</strain>
    </source>
</reference>
<dbReference type="eggNOG" id="ENOG50341QN">
    <property type="taxonomic scope" value="Bacteria"/>
</dbReference>
<proteinExistence type="predicted"/>
<dbReference type="HOGENOM" id="CLU_1150573_0_0_3"/>
<dbReference type="AlphaFoldDB" id="U5QKR0"/>
<dbReference type="STRING" id="1183438.GKIL_3260"/>
<accession>U5QKR0</accession>
<evidence type="ECO:0000313" key="1">
    <source>
        <dbReference type="EMBL" id="AGY59506.1"/>
    </source>
</evidence>
<dbReference type="Proteomes" id="UP000017396">
    <property type="component" value="Chromosome"/>
</dbReference>
<sequence>MITNSPSTLSERWKRLVVADRSYIEARMRLFDSLHADGLLLDEKSYSYPRQNELVMVFFKRLPDTFLDSFAEREFESKSRALYQEFVLRQEELSAALEAVLPTGSELLNLLKIALSDPSERATALRFTNFLRRYNDVLTNEDNFEQIFSELLYIASSYSGFTDLAREIILSLSREWLLANIEKYSEGILEDGTYEEYSGLIKLYSEIDPSLAFKLARRAADSADEDIREIGEMYLVEYQNR</sequence>
<dbReference type="KEGG" id="glj:GKIL_3260"/>
<keyword evidence="2" id="KW-1185">Reference proteome</keyword>
<dbReference type="EMBL" id="CP003587">
    <property type="protein sequence ID" value="AGY59506.1"/>
    <property type="molecule type" value="Genomic_DNA"/>
</dbReference>